<name>A0AB39YEG8_9ACTN</name>
<organism evidence="4">
    <name type="scientific">Streptomyces sp. R33</name>
    <dbReference type="NCBI Taxonomy" id="3238629"/>
    <lineage>
        <taxon>Bacteria</taxon>
        <taxon>Bacillati</taxon>
        <taxon>Actinomycetota</taxon>
        <taxon>Actinomycetes</taxon>
        <taxon>Kitasatosporales</taxon>
        <taxon>Streptomycetaceae</taxon>
        <taxon>Streptomyces</taxon>
    </lineage>
</organism>
<dbReference type="InterPro" id="IPR002347">
    <property type="entry name" value="SDR_fam"/>
</dbReference>
<keyword evidence="2 4" id="KW-0560">Oxidoreductase</keyword>
<dbReference type="InterPro" id="IPR036291">
    <property type="entry name" value="NAD(P)-bd_dom_sf"/>
</dbReference>
<dbReference type="PRINTS" id="PR00081">
    <property type="entry name" value="GDHRDH"/>
</dbReference>
<dbReference type="InterPro" id="IPR057326">
    <property type="entry name" value="KR_dom"/>
</dbReference>
<comment type="similarity">
    <text evidence="1">Belongs to the short-chain dehydrogenases/reductases (SDR) family.</text>
</comment>
<dbReference type="InterPro" id="IPR020904">
    <property type="entry name" value="Sc_DH/Rdtase_CS"/>
</dbReference>
<dbReference type="PANTHER" id="PTHR44196:SF2">
    <property type="entry name" value="SHORT-CHAIN DEHYDROGENASE-RELATED"/>
    <property type="match status" value="1"/>
</dbReference>
<accession>A0AB39YEG8</accession>
<dbReference type="GO" id="GO:0016491">
    <property type="term" value="F:oxidoreductase activity"/>
    <property type="evidence" value="ECO:0007669"/>
    <property type="project" value="UniProtKB-KW"/>
</dbReference>
<dbReference type="PROSITE" id="PS00061">
    <property type="entry name" value="ADH_SHORT"/>
    <property type="match status" value="1"/>
</dbReference>
<dbReference type="Gene3D" id="3.40.50.720">
    <property type="entry name" value="NAD(P)-binding Rossmann-like Domain"/>
    <property type="match status" value="1"/>
</dbReference>
<dbReference type="GO" id="GO:0016020">
    <property type="term" value="C:membrane"/>
    <property type="evidence" value="ECO:0007669"/>
    <property type="project" value="TreeGrafter"/>
</dbReference>
<dbReference type="CDD" id="cd05233">
    <property type="entry name" value="SDR_c"/>
    <property type="match status" value="1"/>
</dbReference>
<gene>
    <name evidence="4" type="ORF">AB5J51_38540</name>
</gene>
<feature type="domain" description="Ketoreductase" evidence="3">
    <location>
        <begin position="1"/>
        <end position="176"/>
    </location>
</feature>
<dbReference type="EMBL" id="CP165727">
    <property type="protein sequence ID" value="XDV68398.1"/>
    <property type="molecule type" value="Genomic_DNA"/>
</dbReference>
<evidence type="ECO:0000259" key="3">
    <source>
        <dbReference type="SMART" id="SM00822"/>
    </source>
</evidence>
<proteinExistence type="inferred from homology"/>
<evidence type="ECO:0000313" key="4">
    <source>
        <dbReference type="EMBL" id="XDV68398.1"/>
    </source>
</evidence>
<dbReference type="RefSeq" id="WP_347878304.1">
    <property type="nucleotide sequence ID" value="NZ_CP165727.1"/>
</dbReference>
<evidence type="ECO:0000256" key="2">
    <source>
        <dbReference type="ARBA" id="ARBA00023002"/>
    </source>
</evidence>
<dbReference type="SUPFAM" id="SSF51735">
    <property type="entry name" value="NAD(P)-binding Rossmann-fold domains"/>
    <property type="match status" value="1"/>
</dbReference>
<protein>
    <submittedName>
        <fullName evidence="4">SDR family NAD(P)-dependent oxidoreductase</fullName>
        <ecNumber evidence="4">1.-.-.-</ecNumber>
    </submittedName>
</protein>
<reference evidence="4" key="1">
    <citation type="submission" date="2024-08" db="EMBL/GenBank/DDBJ databases">
        <authorList>
            <person name="Yu S.T."/>
        </authorList>
    </citation>
    <scope>NUCLEOTIDE SEQUENCE</scope>
    <source>
        <strain evidence="4">R33</strain>
    </source>
</reference>
<evidence type="ECO:0000256" key="1">
    <source>
        <dbReference type="ARBA" id="ARBA00006484"/>
    </source>
</evidence>
<dbReference type="SMART" id="SM00822">
    <property type="entry name" value="PKS_KR"/>
    <property type="match status" value="1"/>
</dbReference>
<dbReference type="EC" id="1.-.-.-" evidence="4"/>
<dbReference type="PANTHER" id="PTHR44196">
    <property type="entry name" value="DEHYDROGENASE/REDUCTASE SDR FAMILY MEMBER 7B"/>
    <property type="match status" value="1"/>
</dbReference>
<dbReference type="Pfam" id="PF00106">
    <property type="entry name" value="adh_short"/>
    <property type="match status" value="1"/>
</dbReference>
<sequence>MITGASSGIGFELAREFVRHGYDVFVTADDELLDDAVARLQPYGTRVHSARVDLAAADGAETLLAELRALGRPASTAVLNAGIGHGGPFLETDLPDLARVLDVNVFSTVYLTHQLLSDMARRGEGRILIVTSVAAEIPGPYHAVYNASKAFLESFAEALHSEVRDSGVSVTALMPGATDTRFFVRAGLLDTRLGRAKKDDPALVARQGYRALMDRRTRKVAGSLRTRAQHSVTRLLPSGARAAVHRRWAQPHGSRSHL</sequence>
<dbReference type="AlphaFoldDB" id="A0AB39YEG8"/>